<keyword evidence="1" id="KW-0472">Membrane</keyword>
<evidence type="ECO:0000313" key="2">
    <source>
        <dbReference type="EMBL" id="PUU82818.1"/>
    </source>
</evidence>
<dbReference type="AlphaFoldDB" id="A0A2T7A528"/>
<comment type="caution">
    <text evidence="2">The sequence shown here is derived from an EMBL/GenBank/DDBJ whole genome shotgun (WGS) entry which is preliminary data.</text>
</comment>
<evidence type="ECO:0000313" key="3">
    <source>
        <dbReference type="Proteomes" id="UP000244722"/>
    </source>
</evidence>
<gene>
    <name evidence="2" type="ORF">B9Z19DRAFT_1120081</name>
</gene>
<sequence>MGRHVWESVNMSVDLWKAEDSVMFFIYAPVTTSEGIVFIILITASTTFLTLRDDGGTMVILAVHSYGSRNIKRDAGKVAVVLVRER</sequence>
<protein>
    <submittedName>
        <fullName evidence="2">Uncharacterized protein</fullName>
    </submittedName>
</protein>
<reference evidence="2 3" key="1">
    <citation type="submission" date="2017-04" db="EMBL/GenBank/DDBJ databases">
        <title>Draft genome sequence of Tuber borchii Vittad., a whitish edible truffle.</title>
        <authorList>
            <consortium name="DOE Joint Genome Institute"/>
            <person name="Murat C."/>
            <person name="Kuo A."/>
            <person name="Barry K.W."/>
            <person name="Clum A."/>
            <person name="Dockter R.B."/>
            <person name="Fauchery L."/>
            <person name="Iotti M."/>
            <person name="Kohler A."/>
            <person name="Labutti K."/>
            <person name="Lindquist E.A."/>
            <person name="Lipzen A."/>
            <person name="Ohm R.A."/>
            <person name="Wang M."/>
            <person name="Grigoriev I.V."/>
            <person name="Zambonelli A."/>
            <person name="Martin F.M."/>
        </authorList>
    </citation>
    <scope>NUCLEOTIDE SEQUENCE [LARGE SCALE GENOMIC DNA]</scope>
    <source>
        <strain evidence="2 3">Tbo3840</strain>
    </source>
</reference>
<dbReference type="EMBL" id="NESQ01000021">
    <property type="protein sequence ID" value="PUU82818.1"/>
    <property type="molecule type" value="Genomic_DNA"/>
</dbReference>
<keyword evidence="1" id="KW-0812">Transmembrane</keyword>
<name>A0A2T7A528_TUBBO</name>
<evidence type="ECO:0000256" key="1">
    <source>
        <dbReference type="SAM" id="Phobius"/>
    </source>
</evidence>
<keyword evidence="1" id="KW-1133">Transmembrane helix</keyword>
<accession>A0A2T7A528</accession>
<dbReference type="Proteomes" id="UP000244722">
    <property type="component" value="Unassembled WGS sequence"/>
</dbReference>
<proteinExistence type="predicted"/>
<organism evidence="2 3">
    <name type="scientific">Tuber borchii</name>
    <name type="common">White truffle</name>
    <dbReference type="NCBI Taxonomy" id="42251"/>
    <lineage>
        <taxon>Eukaryota</taxon>
        <taxon>Fungi</taxon>
        <taxon>Dikarya</taxon>
        <taxon>Ascomycota</taxon>
        <taxon>Pezizomycotina</taxon>
        <taxon>Pezizomycetes</taxon>
        <taxon>Pezizales</taxon>
        <taxon>Tuberaceae</taxon>
        <taxon>Tuber</taxon>
    </lineage>
</organism>
<feature type="transmembrane region" description="Helical" evidence="1">
    <location>
        <begin position="24"/>
        <end position="51"/>
    </location>
</feature>
<keyword evidence="3" id="KW-1185">Reference proteome</keyword>